<keyword evidence="7 18" id="KW-0812">Transmembrane</keyword>
<dbReference type="EMBL" id="MH614274">
    <property type="protein sequence ID" value="QCT09604.1"/>
    <property type="molecule type" value="Genomic_DNA"/>
</dbReference>
<evidence type="ECO:0000256" key="3">
    <source>
        <dbReference type="ARBA" id="ARBA00012944"/>
    </source>
</evidence>
<dbReference type="Pfam" id="PF00361">
    <property type="entry name" value="Proton_antipo_M"/>
    <property type="match status" value="1"/>
</dbReference>
<keyword evidence="5" id="KW-0813">Transport</keyword>
<keyword evidence="13" id="KW-0830">Ubiquinone</keyword>
<keyword evidence="6" id="KW-0679">Respiratory chain</keyword>
<dbReference type="InterPro" id="IPR050175">
    <property type="entry name" value="Complex_I_Subunit_2"/>
</dbReference>
<evidence type="ECO:0000256" key="10">
    <source>
        <dbReference type="ARBA" id="ARBA00022982"/>
    </source>
</evidence>
<feature type="transmembrane region" description="Helical" evidence="18">
    <location>
        <begin position="83"/>
        <end position="107"/>
    </location>
</feature>
<name>A0A4P8Y3K8_PSECM</name>
<evidence type="ECO:0000256" key="16">
    <source>
        <dbReference type="ARBA" id="ARBA00031028"/>
    </source>
</evidence>
<comment type="subcellular location">
    <subcellularLocation>
        <location evidence="1">Mitochondrion inner membrane</location>
        <topology evidence="1">Multi-pass membrane protein</topology>
    </subcellularLocation>
</comment>
<evidence type="ECO:0000256" key="15">
    <source>
        <dbReference type="ARBA" id="ARBA00023136"/>
    </source>
</evidence>
<keyword evidence="19" id="KW-0732">Signal</keyword>
<evidence type="ECO:0000259" key="20">
    <source>
        <dbReference type="Pfam" id="PF00361"/>
    </source>
</evidence>
<feature type="domain" description="NADH:quinone oxidoreductase/Mrp antiporter transmembrane" evidence="20">
    <location>
        <begin position="22"/>
        <end position="204"/>
    </location>
</feature>
<dbReference type="GO" id="GO:0005743">
    <property type="term" value="C:mitochondrial inner membrane"/>
    <property type="evidence" value="ECO:0007669"/>
    <property type="project" value="UniProtKB-SubCell"/>
</dbReference>
<dbReference type="GO" id="GO:0006120">
    <property type="term" value="P:mitochondrial electron transport, NADH to ubiquinone"/>
    <property type="evidence" value="ECO:0007669"/>
    <property type="project" value="TreeGrafter"/>
</dbReference>
<keyword evidence="11 18" id="KW-1133">Transmembrane helix</keyword>
<keyword evidence="15 18" id="KW-0472">Membrane</keyword>
<feature type="transmembrane region" description="Helical" evidence="18">
    <location>
        <begin position="193"/>
        <end position="210"/>
    </location>
</feature>
<protein>
    <recommendedName>
        <fullName evidence="4">NADH-ubiquinone oxidoreductase chain 2</fullName>
        <ecNumber evidence="3">7.1.1.2</ecNumber>
    </recommendedName>
    <alternativeName>
        <fullName evidence="16">NADH dehydrogenase subunit 2</fullName>
    </alternativeName>
</protein>
<evidence type="ECO:0000256" key="8">
    <source>
        <dbReference type="ARBA" id="ARBA00022792"/>
    </source>
</evidence>
<keyword evidence="9" id="KW-1278">Translocase</keyword>
<evidence type="ECO:0000256" key="17">
    <source>
        <dbReference type="ARBA" id="ARBA00049551"/>
    </source>
</evidence>
<evidence type="ECO:0000256" key="2">
    <source>
        <dbReference type="ARBA" id="ARBA00007012"/>
    </source>
</evidence>
<comment type="similarity">
    <text evidence="2">Belongs to the complex I subunit 2 family.</text>
</comment>
<evidence type="ECO:0000256" key="13">
    <source>
        <dbReference type="ARBA" id="ARBA00023075"/>
    </source>
</evidence>
<evidence type="ECO:0000256" key="9">
    <source>
        <dbReference type="ARBA" id="ARBA00022967"/>
    </source>
</evidence>
<feature type="signal peptide" evidence="19">
    <location>
        <begin position="1"/>
        <end position="19"/>
    </location>
</feature>
<keyword evidence="14 21" id="KW-0496">Mitochondrion</keyword>
<dbReference type="EC" id="7.1.1.2" evidence="3"/>
<feature type="transmembrane region" description="Helical" evidence="18">
    <location>
        <begin position="55"/>
        <end position="77"/>
    </location>
</feature>
<evidence type="ECO:0000256" key="1">
    <source>
        <dbReference type="ARBA" id="ARBA00004448"/>
    </source>
</evidence>
<organism evidence="21">
    <name type="scientific">Pseudosuccinea columella</name>
    <name type="common">American ribbed fluke snail</name>
    <name type="synonym">Lymnaea columella</name>
    <dbReference type="NCBI Taxonomy" id="31228"/>
    <lineage>
        <taxon>Eukaryota</taxon>
        <taxon>Metazoa</taxon>
        <taxon>Spiralia</taxon>
        <taxon>Lophotrochozoa</taxon>
        <taxon>Mollusca</taxon>
        <taxon>Gastropoda</taxon>
        <taxon>Heterobranchia</taxon>
        <taxon>Euthyneura</taxon>
        <taxon>Panpulmonata</taxon>
        <taxon>Hygrophila</taxon>
        <taxon>Lymnaeoidea</taxon>
        <taxon>Lymnaeidae</taxon>
        <taxon>Pseudosuccinea</taxon>
    </lineage>
</organism>
<dbReference type="InterPro" id="IPR001750">
    <property type="entry name" value="ND/Mrp_TM"/>
</dbReference>
<evidence type="ECO:0000256" key="18">
    <source>
        <dbReference type="SAM" id="Phobius"/>
    </source>
</evidence>
<feature type="transmembrane region" description="Helical" evidence="18">
    <location>
        <begin position="216"/>
        <end position="237"/>
    </location>
</feature>
<dbReference type="PANTHER" id="PTHR46552:SF1">
    <property type="entry name" value="NADH-UBIQUINONE OXIDOREDUCTASE CHAIN 2"/>
    <property type="match status" value="1"/>
</dbReference>
<evidence type="ECO:0000256" key="7">
    <source>
        <dbReference type="ARBA" id="ARBA00022692"/>
    </source>
</evidence>
<evidence type="ECO:0000256" key="14">
    <source>
        <dbReference type="ARBA" id="ARBA00023128"/>
    </source>
</evidence>
<keyword evidence="12" id="KW-0520">NAD</keyword>
<evidence type="ECO:0000313" key="21">
    <source>
        <dbReference type="EMBL" id="QCT09604.1"/>
    </source>
</evidence>
<evidence type="ECO:0000256" key="5">
    <source>
        <dbReference type="ARBA" id="ARBA00022448"/>
    </source>
</evidence>
<evidence type="ECO:0000256" key="19">
    <source>
        <dbReference type="SAM" id="SignalP"/>
    </source>
</evidence>
<feature type="transmembrane region" description="Helical" evidence="18">
    <location>
        <begin position="284"/>
        <end position="303"/>
    </location>
</feature>
<reference evidence="21" key="1">
    <citation type="submission" date="2018-07" db="EMBL/GenBank/DDBJ databases">
        <authorList>
            <person name="Schultz J.H."/>
            <person name="Alsobrook G.G."/>
            <person name="Anderson K.R."/>
            <person name="Babbitt C.R."/>
            <person name="Behnia M."/>
            <person name="Cruz P.A."/>
            <person name="Ducellier S."/>
            <person name="Eliason G.M."/>
            <person name="Ford J.E."/>
            <person name="Hamm P.S."/>
            <person name="Johnson L."/>
            <person name="Jurgensen S."/>
            <person name="Da Jung Kim J."/>
            <person name="Lozano E."/>
            <person name="Maldonado A.A."/>
            <person name="Martin H."/>
            <person name="Matheson B.T."/>
            <person name="Oviedo O.J."/>
            <person name="Paudel P."/>
            <person name="Spears G."/>
            <person name="Stewart E.M."/>
            <person name="Tannirat A."/>
            <person name="Weinbaum O.L."/>
            <person name="Weston F.E."/>
            <person name="Bu L."/>
            <person name="Natvig D.O."/>
            <person name="Adema C.M."/>
        </authorList>
    </citation>
    <scope>NUCLEOTIDE SEQUENCE</scope>
    <source>
        <strain evidence="21">LS3</strain>
    </source>
</reference>
<evidence type="ECO:0000256" key="6">
    <source>
        <dbReference type="ARBA" id="ARBA00022660"/>
    </source>
</evidence>
<proteinExistence type="inferred from homology"/>
<dbReference type="GO" id="GO:0008137">
    <property type="term" value="F:NADH dehydrogenase (ubiquinone) activity"/>
    <property type="evidence" value="ECO:0007669"/>
    <property type="project" value="UniProtKB-EC"/>
</dbReference>
<geneLocation type="mitochondrion" evidence="21"/>
<keyword evidence="8" id="KW-0999">Mitochondrion inner membrane</keyword>
<keyword evidence="10" id="KW-0249">Electron transport</keyword>
<evidence type="ECO:0000256" key="4">
    <source>
        <dbReference type="ARBA" id="ARBA00021008"/>
    </source>
</evidence>
<comment type="catalytic activity">
    <reaction evidence="17">
        <text>a ubiquinone + NADH + 5 H(+)(in) = a ubiquinol + NAD(+) + 4 H(+)(out)</text>
        <dbReference type="Rhea" id="RHEA:29091"/>
        <dbReference type="Rhea" id="RHEA-COMP:9565"/>
        <dbReference type="Rhea" id="RHEA-COMP:9566"/>
        <dbReference type="ChEBI" id="CHEBI:15378"/>
        <dbReference type="ChEBI" id="CHEBI:16389"/>
        <dbReference type="ChEBI" id="CHEBI:17976"/>
        <dbReference type="ChEBI" id="CHEBI:57540"/>
        <dbReference type="ChEBI" id="CHEBI:57945"/>
        <dbReference type="EC" id="7.1.1.2"/>
    </reaction>
</comment>
<dbReference type="PANTHER" id="PTHR46552">
    <property type="entry name" value="NADH-UBIQUINONE OXIDOREDUCTASE CHAIN 2"/>
    <property type="match status" value="1"/>
</dbReference>
<dbReference type="AlphaFoldDB" id="A0A4P8Y3K8"/>
<evidence type="ECO:0000256" key="12">
    <source>
        <dbReference type="ARBA" id="ARBA00023027"/>
    </source>
</evidence>
<feature type="transmembrane region" description="Helical" evidence="18">
    <location>
        <begin position="249"/>
        <end position="269"/>
    </location>
</feature>
<evidence type="ECO:0000256" key="11">
    <source>
        <dbReference type="ARBA" id="ARBA00022989"/>
    </source>
</evidence>
<sequence length="304" mass="34776">MNFGMLLFLYFLVLGPLLSVSSSSWLLCWSGLELGFFSLMPLLMSNNFSISKEVVLKYFSIQAFSSVLLFFSGMMIFSFFSDYMIYIFIFLLSLMLKLGGFPGHFWVPGVVSGLDWFSCCLILGPLKVAPFALLISFLSNFSNYQLIVLILGGLSVIFGAILGNNQTKIRAMIGASSISHTGWMMNACMFSQMWSYFLIYFTILVGFLLVMMKYDYLTSSLFLLSMSGLPPFAMFVAKMNIMFYLAQSNMWGFMFILIVGSIISLIFYLKFSYSLVLNIKNYKVWYLSSFMMMNFWGVLFLYLF</sequence>
<gene>
    <name evidence="21" type="primary">nad2</name>
</gene>
<feature type="chain" id="PRO_5020973878" description="NADH-ubiquinone oxidoreductase chain 2" evidence="19">
    <location>
        <begin position="20"/>
        <end position="304"/>
    </location>
</feature>
<accession>A0A4P8Y3K8</accession>
<feature type="transmembrane region" description="Helical" evidence="18">
    <location>
        <begin position="144"/>
        <end position="163"/>
    </location>
</feature>